<dbReference type="AlphaFoldDB" id="A0A2P7PYQ8"/>
<dbReference type="SUPFAM" id="SSF53383">
    <property type="entry name" value="PLP-dependent transferases"/>
    <property type="match status" value="1"/>
</dbReference>
<comment type="caution">
    <text evidence="4">The sequence shown here is derived from an EMBL/GenBank/DDBJ whole genome shotgun (WGS) entry which is preliminary data.</text>
</comment>
<dbReference type="InterPro" id="IPR015421">
    <property type="entry name" value="PyrdxlP-dep_Trfase_major"/>
</dbReference>
<dbReference type="Pfam" id="PF00155">
    <property type="entry name" value="Aminotran_1_2"/>
    <property type="match status" value="1"/>
</dbReference>
<dbReference type="InterPro" id="IPR015422">
    <property type="entry name" value="PyrdxlP-dep_Trfase_small"/>
</dbReference>
<evidence type="ECO:0000256" key="1">
    <source>
        <dbReference type="ARBA" id="ARBA00001933"/>
    </source>
</evidence>
<dbReference type="PANTHER" id="PTHR42885">
    <property type="entry name" value="HISTIDINOL-PHOSPHATE AMINOTRANSFERASE-RELATED"/>
    <property type="match status" value="1"/>
</dbReference>
<dbReference type="CDD" id="cd00609">
    <property type="entry name" value="AAT_like"/>
    <property type="match status" value="1"/>
</dbReference>
<keyword evidence="2" id="KW-0663">Pyridoxal phosphate</keyword>
<reference evidence="4" key="1">
    <citation type="thesis" date="2015" institute="Rutgers" country="The State University of New Jersey, 14 College Farm Rd., New Brunswick, NJ, USA">
        <title>Ammonia toxicity in bacteria and its implications for treatment of and resource recovery from highly nitrogenous organic wastes.</title>
        <authorList>
            <person name="Luther A.K."/>
        </authorList>
    </citation>
    <scope>NUCLEOTIDE SEQUENCE</scope>
    <source>
        <strain evidence="4">RT-10B</strain>
    </source>
</reference>
<dbReference type="PANTHER" id="PTHR42885:SF1">
    <property type="entry name" value="THREONINE-PHOSPHATE DECARBOXYLASE"/>
    <property type="match status" value="1"/>
</dbReference>
<dbReference type="OrthoDB" id="9813612at2"/>
<dbReference type="RefSeq" id="WP_106777329.1">
    <property type="nucleotide sequence ID" value="NZ_JYGE01000007.1"/>
</dbReference>
<evidence type="ECO:0000313" key="4">
    <source>
        <dbReference type="EMBL" id="PSJ30840.1"/>
    </source>
</evidence>
<gene>
    <name evidence="4" type="ORF">UF10_08220</name>
</gene>
<dbReference type="EMBL" id="JYGE01000007">
    <property type="protein sequence ID" value="PSJ30840.1"/>
    <property type="molecule type" value="Genomic_DNA"/>
</dbReference>
<feature type="domain" description="Aminotransferase class I/classII large" evidence="3">
    <location>
        <begin position="21"/>
        <end position="360"/>
    </location>
</feature>
<dbReference type="InterPro" id="IPR004839">
    <property type="entry name" value="Aminotransferase_I/II_large"/>
</dbReference>
<protein>
    <recommendedName>
        <fullName evidence="3">Aminotransferase class I/classII large domain-containing protein</fullName>
    </recommendedName>
</protein>
<evidence type="ECO:0000256" key="2">
    <source>
        <dbReference type="ARBA" id="ARBA00022898"/>
    </source>
</evidence>
<keyword evidence="5" id="KW-1185">Reference proteome</keyword>
<dbReference type="GO" id="GO:0030170">
    <property type="term" value="F:pyridoxal phosphate binding"/>
    <property type="evidence" value="ECO:0007669"/>
    <property type="project" value="InterPro"/>
</dbReference>
<evidence type="ECO:0000313" key="5">
    <source>
        <dbReference type="Proteomes" id="UP000241434"/>
    </source>
</evidence>
<comment type="cofactor">
    <cofactor evidence="1">
        <name>pyridoxal 5'-phosphate</name>
        <dbReference type="ChEBI" id="CHEBI:597326"/>
    </cofactor>
</comment>
<dbReference type="GO" id="GO:0003824">
    <property type="term" value="F:catalytic activity"/>
    <property type="evidence" value="ECO:0007669"/>
    <property type="project" value="UniProtKB-ARBA"/>
</dbReference>
<evidence type="ECO:0000259" key="3">
    <source>
        <dbReference type="Pfam" id="PF00155"/>
    </source>
</evidence>
<dbReference type="Gene3D" id="3.40.640.10">
    <property type="entry name" value="Type I PLP-dependent aspartate aminotransferase-like (Major domain)"/>
    <property type="match status" value="1"/>
</dbReference>
<name>A0A2P7PYQ8_9FIRM</name>
<dbReference type="InterPro" id="IPR015424">
    <property type="entry name" value="PyrdxlP-dep_Trfase"/>
</dbReference>
<organism evidence="4 5">
    <name type="scientific">Peptostreptococcus russellii</name>
    <dbReference type="NCBI Taxonomy" id="215200"/>
    <lineage>
        <taxon>Bacteria</taxon>
        <taxon>Bacillati</taxon>
        <taxon>Bacillota</taxon>
        <taxon>Clostridia</taxon>
        <taxon>Peptostreptococcales</taxon>
        <taxon>Peptostreptococcaceae</taxon>
        <taxon>Peptostreptococcus</taxon>
    </lineage>
</organism>
<dbReference type="Proteomes" id="UP000241434">
    <property type="component" value="Unassembled WGS sequence"/>
</dbReference>
<sequence length="368" mass="43193">MFKHGADLEKIKRKYHIKGELVDFSSNINPFTPEDTLIYIIDDIEEIRKYPDIDYVKLRSAVAEHVVRDNKQCEFVFNLNNICVGNGATELIYLFMRSIKGKIAIVCPTFSEYRRAASILNKDHVEIQMIEKEDSFEYPDFSTQKMEEYKDLDALFLCNPNNPDGKIRDIGKIVEFCKENSIKLVVDETFIEFCDDYEKFTALNYNYKDIYVLRAITKFYGLPGIRLGYMISRNSSHIEELLRIKEPWTINSIAANLGVELLKDDNFRESSRNFYREEREYLVSELKKIEDLKVYKTDSAFILSKISDDCKYSARELKEKLIFEYGIVIRDASNFLGLNSNFFRVAIKRHNDNRILIEALNDVFMKQE</sequence>
<accession>A0A2P7PYQ8</accession>
<proteinExistence type="predicted"/>
<dbReference type="Gene3D" id="3.90.1150.10">
    <property type="entry name" value="Aspartate Aminotransferase, domain 1"/>
    <property type="match status" value="1"/>
</dbReference>